<dbReference type="InterPro" id="IPR017958">
    <property type="entry name" value="Gln-tRNA_amidoTrfase_suB_CS"/>
</dbReference>
<dbReference type="NCBIfam" id="NF004014">
    <property type="entry name" value="PRK05477.1-4"/>
    <property type="match status" value="1"/>
</dbReference>
<dbReference type="EMBL" id="CP088155">
    <property type="protein sequence ID" value="WYM97254.1"/>
    <property type="molecule type" value="Genomic_DNA"/>
</dbReference>
<dbReference type="Gene3D" id="1.10.10.410">
    <property type="match status" value="1"/>
</dbReference>
<dbReference type="HAMAP" id="MF_00121">
    <property type="entry name" value="GatB"/>
    <property type="match status" value="1"/>
</dbReference>
<evidence type="ECO:0000256" key="8">
    <source>
        <dbReference type="ARBA" id="ARBA00047380"/>
    </source>
</evidence>
<dbReference type="PROSITE" id="PS01234">
    <property type="entry name" value="GATB"/>
    <property type="match status" value="1"/>
</dbReference>
<evidence type="ECO:0000256" key="5">
    <source>
        <dbReference type="ARBA" id="ARBA00022840"/>
    </source>
</evidence>
<dbReference type="InterPro" id="IPR006075">
    <property type="entry name" value="Asn/Gln-tRNA_Trfase_suB/E_cat"/>
</dbReference>
<dbReference type="PANTHER" id="PTHR11659:SF0">
    <property type="entry name" value="GLUTAMYL-TRNA(GLN) AMIDOTRANSFERASE SUBUNIT B, MITOCHONDRIAL"/>
    <property type="match status" value="1"/>
</dbReference>
<dbReference type="InterPro" id="IPR018027">
    <property type="entry name" value="Asn/Gln_amidotransferase"/>
</dbReference>
<evidence type="ECO:0000256" key="6">
    <source>
        <dbReference type="ARBA" id="ARBA00022917"/>
    </source>
</evidence>
<dbReference type="Proteomes" id="UP001622612">
    <property type="component" value="Chromosome"/>
</dbReference>
<proteinExistence type="inferred from homology"/>
<evidence type="ECO:0000256" key="3">
    <source>
        <dbReference type="ARBA" id="ARBA00022598"/>
    </source>
</evidence>
<evidence type="ECO:0000256" key="9">
    <source>
        <dbReference type="ARBA" id="ARBA00047913"/>
    </source>
</evidence>
<dbReference type="Pfam" id="PF02637">
    <property type="entry name" value="GatB_Yqey"/>
    <property type="match status" value="1"/>
</dbReference>
<protein>
    <recommendedName>
        <fullName evidence="10">Aspartyl/glutamyl-tRNA(Asn/Gln) amidotransferase subunit B</fullName>
        <shortName evidence="10">Asp/Glu-ADT subunit B</shortName>
        <ecNumber evidence="10">6.3.5.-</ecNumber>
    </recommendedName>
</protein>
<evidence type="ECO:0000256" key="4">
    <source>
        <dbReference type="ARBA" id="ARBA00022741"/>
    </source>
</evidence>
<evidence type="ECO:0000313" key="13">
    <source>
        <dbReference type="Proteomes" id="UP001622612"/>
    </source>
</evidence>
<evidence type="ECO:0000313" key="12">
    <source>
        <dbReference type="EMBL" id="WYM97254.1"/>
    </source>
</evidence>
<comment type="function">
    <text evidence="7 10">Allows the formation of correctly charged Asn-tRNA(Asn) or Gln-tRNA(Gln) through the transamidation of misacylated Asp-tRNA(Asn) or Glu-tRNA(Gln) in organisms which lack either or both of asparaginyl-tRNA or glutaminyl-tRNA synthetases. The reaction takes place in the presence of glutamine and ATP through an activated phospho-Asp-tRNA(Asn) or phospho-Glu-tRNA(Gln).</text>
</comment>
<dbReference type="SMART" id="SM00845">
    <property type="entry name" value="GatB_Yqey"/>
    <property type="match status" value="1"/>
</dbReference>
<feature type="domain" description="Asn/Gln amidotransferase" evidence="11">
    <location>
        <begin position="325"/>
        <end position="472"/>
    </location>
</feature>
<dbReference type="InterPro" id="IPR023168">
    <property type="entry name" value="GatB_Yqey_C_2"/>
</dbReference>
<comment type="similarity">
    <text evidence="1 10">Belongs to the GatB/GatE family. GatB subfamily.</text>
</comment>
<comment type="catalytic activity">
    <reaction evidence="9 10">
        <text>L-glutamyl-tRNA(Gln) + L-glutamine + ATP + H2O = L-glutaminyl-tRNA(Gln) + L-glutamate + ADP + phosphate + H(+)</text>
        <dbReference type="Rhea" id="RHEA:17521"/>
        <dbReference type="Rhea" id="RHEA-COMP:9681"/>
        <dbReference type="Rhea" id="RHEA-COMP:9684"/>
        <dbReference type="ChEBI" id="CHEBI:15377"/>
        <dbReference type="ChEBI" id="CHEBI:15378"/>
        <dbReference type="ChEBI" id="CHEBI:29985"/>
        <dbReference type="ChEBI" id="CHEBI:30616"/>
        <dbReference type="ChEBI" id="CHEBI:43474"/>
        <dbReference type="ChEBI" id="CHEBI:58359"/>
        <dbReference type="ChEBI" id="CHEBI:78520"/>
        <dbReference type="ChEBI" id="CHEBI:78521"/>
        <dbReference type="ChEBI" id="CHEBI:456216"/>
    </reaction>
</comment>
<dbReference type="EC" id="6.3.5.-" evidence="10"/>
<name>A0ABZ2TLB4_9BACT</name>
<keyword evidence="6 10" id="KW-0648">Protein biosynthesis</keyword>
<dbReference type="Pfam" id="PF02934">
    <property type="entry name" value="GatB_N"/>
    <property type="match status" value="1"/>
</dbReference>
<evidence type="ECO:0000259" key="11">
    <source>
        <dbReference type="SMART" id="SM00845"/>
    </source>
</evidence>
<dbReference type="InterPro" id="IPR017959">
    <property type="entry name" value="Asn/Gln-tRNA_amidoTrfase_suB/E"/>
</dbReference>
<dbReference type="SUPFAM" id="SSF55931">
    <property type="entry name" value="Glutamine synthetase/guanido kinase"/>
    <property type="match status" value="1"/>
</dbReference>
<gene>
    <name evidence="10 12" type="primary">gatB</name>
    <name evidence="12" type="ORF">LQ356_03580</name>
</gene>
<evidence type="ECO:0000256" key="10">
    <source>
        <dbReference type="HAMAP-Rule" id="MF_00121"/>
    </source>
</evidence>
<sequence length="473" mass="54700">MNNDLWELVIGIEIHIELNTKTKMFSPILNNFNSTPNSNVSNIDLAYPGSLPLVNKEAIIKGIKLAKALNMEIDPLVQFDRKNYFYPDLPKGYQITQQFYPIGKNGKIKIKVENEWKEIKIERIHLEEDTAKSIHSKDKTYLNYNRAGVPLIEIVSHPVIHSAKEAAAYVEAIRQTALCLNISDAKMNEGSLRTDINISIREKGTNVFNNRVEVKNLNSISNVQKAIEFEAKRQINIYQNGKTVVQETRRFDEQLKETVSMRLKTDSIDYKYFSEPNIPPILIPNEIINNLKIEELPFEKEQRYLANGLNLVQVNQLINNIEYALYFDAIPLLEFKKKANLFFAHITSFLNDTKLNIKDLKLNHQECFELFNYIIEGKINKANVNAILTYKQNDATSLSLKDIIKKLDLFIEQTTFSLEEIITLIFKEQPDLFKNFKKNIDRNKKFLIGQIMKKTMGKAKLDNLDIILNKLVK</sequence>
<organism evidence="12 13">
    <name type="scientific">Metamycoplasma faucium</name>
    <dbReference type="NCBI Taxonomy" id="56142"/>
    <lineage>
        <taxon>Bacteria</taxon>
        <taxon>Bacillati</taxon>
        <taxon>Mycoplasmatota</taxon>
        <taxon>Mycoplasmoidales</taxon>
        <taxon>Metamycoplasmataceae</taxon>
        <taxon>Metamycoplasma</taxon>
    </lineage>
</organism>
<keyword evidence="13" id="KW-1185">Reference proteome</keyword>
<dbReference type="InterPro" id="IPR004413">
    <property type="entry name" value="GatB"/>
</dbReference>
<evidence type="ECO:0000256" key="7">
    <source>
        <dbReference type="ARBA" id="ARBA00024799"/>
    </source>
</evidence>
<comment type="catalytic activity">
    <reaction evidence="8 10">
        <text>L-aspartyl-tRNA(Asn) + L-glutamine + ATP + H2O = L-asparaginyl-tRNA(Asn) + L-glutamate + ADP + phosphate + 2 H(+)</text>
        <dbReference type="Rhea" id="RHEA:14513"/>
        <dbReference type="Rhea" id="RHEA-COMP:9674"/>
        <dbReference type="Rhea" id="RHEA-COMP:9677"/>
        <dbReference type="ChEBI" id="CHEBI:15377"/>
        <dbReference type="ChEBI" id="CHEBI:15378"/>
        <dbReference type="ChEBI" id="CHEBI:29985"/>
        <dbReference type="ChEBI" id="CHEBI:30616"/>
        <dbReference type="ChEBI" id="CHEBI:43474"/>
        <dbReference type="ChEBI" id="CHEBI:58359"/>
        <dbReference type="ChEBI" id="CHEBI:78515"/>
        <dbReference type="ChEBI" id="CHEBI:78516"/>
        <dbReference type="ChEBI" id="CHEBI:456216"/>
    </reaction>
</comment>
<dbReference type="RefSeq" id="WP_405311599.1">
    <property type="nucleotide sequence ID" value="NZ_CP088155.1"/>
</dbReference>
<dbReference type="PANTHER" id="PTHR11659">
    <property type="entry name" value="GLUTAMYL-TRNA GLN AMIDOTRANSFERASE SUBUNIT B MITOCHONDRIAL AND PROKARYOTIC PET112-RELATED"/>
    <property type="match status" value="1"/>
</dbReference>
<evidence type="ECO:0000256" key="1">
    <source>
        <dbReference type="ARBA" id="ARBA00005306"/>
    </source>
</evidence>
<dbReference type="SUPFAM" id="SSF89095">
    <property type="entry name" value="GatB/YqeY motif"/>
    <property type="match status" value="1"/>
</dbReference>
<dbReference type="NCBIfam" id="NF004012">
    <property type="entry name" value="PRK05477.1-2"/>
    <property type="match status" value="1"/>
</dbReference>
<dbReference type="InterPro" id="IPR003789">
    <property type="entry name" value="Asn/Gln_tRNA_amidoTrase-B-like"/>
</dbReference>
<keyword evidence="5 10" id="KW-0067">ATP-binding</keyword>
<keyword evidence="3 10" id="KW-0436">Ligase</keyword>
<comment type="subunit">
    <text evidence="2 10">Heterotrimer of A, B and C subunits.</text>
</comment>
<keyword evidence="4 10" id="KW-0547">Nucleotide-binding</keyword>
<dbReference type="InterPro" id="IPR014746">
    <property type="entry name" value="Gln_synth/guanido_kin_cat_dom"/>
</dbReference>
<evidence type="ECO:0000256" key="2">
    <source>
        <dbReference type="ARBA" id="ARBA00011123"/>
    </source>
</evidence>
<reference evidence="12" key="1">
    <citation type="submission" date="2021-11" db="EMBL/GenBank/DDBJ databases">
        <title>The first genome sequence of unculturable Mycoplasma faucium obtained by de novo assembly of metagenomic reads.</title>
        <authorList>
            <person name="Sabat A.J."/>
            <person name="Bathoorn E."/>
            <person name="Akkerboom V."/>
            <person name="Friedrich A.W."/>
        </authorList>
    </citation>
    <scope>NUCLEOTIDE SEQUENCE [LARGE SCALE GENOMIC DNA]</scope>
    <source>
        <strain evidence="12">UMCG-MFM1</strain>
    </source>
</reference>
<dbReference type="NCBIfam" id="TIGR00133">
    <property type="entry name" value="gatB"/>
    <property type="match status" value="1"/>
</dbReference>
<accession>A0ABZ2TLB4</accession>